<dbReference type="RefSeq" id="WP_149757141.1">
    <property type="nucleotide sequence ID" value="NZ_BSPE01000002.1"/>
</dbReference>
<dbReference type="OrthoDB" id="8085391at2"/>
<keyword evidence="2" id="KW-1185">Reference proteome</keyword>
<proteinExistence type="predicted"/>
<evidence type="ECO:0000313" key="1">
    <source>
        <dbReference type="EMBL" id="SFJ87850.1"/>
    </source>
</evidence>
<reference evidence="1 2" key="1">
    <citation type="submission" date="2016-10" db="EMBL/GenBank/DDBJ databases">
        <authorList>
            <person name="Varghese N."/>
            <person name="Submissions S."/>
        </authorList>
    </citation>
    <scope>NUCLEOTIDE SEQUENCE [LARGE SCALE GENOMIC DNA]</scope>
    <source>
        <strain evidence="1 2">DSM 21822</strain>
    </source>
</reference>
<sequence>MPRRFERFADPCGNWTVWDKMADVPATYQGYALAGLAPEDAKKLATLLNLIYEAECAAEVETGNRKSQGGREGAA</sequence>
<accession>A0A1I3UY75</accession>
<organism evidence="1 2">
    <name type="scientific">Neomesorhizobium albiziae</name>
    <dbReference type="NCBI Taxonomy" id="335020"/>
    <lineage>
        <taxon>Bacteria</taxon>
        <taxon>Pseudomonadati</taxon>
        <taxon>Pseudomonadota</taxon>
        <taxon>Alphaproteobacteria</taxon>
        <taxon>Hyphomicrobiales</taxon>
        <taxon>Phyllobacteriaceae</taxon>
        <taxon>Neomesorhizobium</taxon>
    </lineage>
</organism>
<dbReference type="Proteomes" id="UP000323300">
    <property type="component" value="Unassembled WGS sequence"/>
</dbReference>
<evidence type="ECO:0000313" key="2">
    <source>
        <dbReference type="Proteomes" id="UP000323300"/>
    </source>
</evidence>
<name>A0A1I3UY75_9HYPH</name>
<protein>
    <submittedName>
        <fullName evidence="1">Uncharacterized protein</fullName>
    </submittedName>
</protein>
<dbReference type="AlphaFoldDB" id="A0A1I3UY75"/>
<gene>
    <name evidence="1" type="ORF">SAMN04488498_10173</name>
</gene>
<dbReference type="EMBL" id="FOSL01000001">
    <property type="protein sequence ID" value="SFJ87850.1"/>
    <property type="molecule type" value="Genomic_DNA"/>
</dbReference>